<name>F8PLD3_SERL3</name>
<feature type="domain" description="CxC1-like cysteine cluster associated with KDZ transposases" evidence="1">
    <location>
        <begin position="35"/>
        <end position="89"/>
    </location>
</feature>
<evidence type="ECO:0000313" key="3">
    <source>
        <dbReference type="Proteomes" id="UP000008063"/>
    </source>
</evidence>
<sequence length="94" mass="10553">KRWRDNVIPSLTRPYLALLSQTRSFCNAPTFDDSRKNTGCACGLGRKLMVTSVSFFSIENINILWCKCQPAALQLLHRGIFPCSPVAPTLRINI</sequence>
<dbReference type="Pfam" id="PF18802">
    <property type="entry name" value="CxC1"/>
    <property type="match status" value="1"/>
</dbReference>
<accession>F8PLD3</accession>
<evidence type="ECO:0000259" key="1">
    <source>
        <dbReference type="Pfam" id="PF18802"/>
    </source>
</evidence>
<protein>
    <recommendedName>
        <fullName evidence="1">CxC1-like cysteine cluster associated with KDZ transposases domain-containing protein</fullName>
    </recommendedName>
</protein>
<gene>
    <name evidence="2" type="ORF">SERLA73DRAFT_48190</name>
</gene>
<feature type="non-terminal residue" evidence="2">
    <location>
        <position position="1"/>
    </location>
</feature>
<dbReference type="AlphaFoldDB" id="F8PLD3"/>
<proteinExistence type="predicted"/>
<dbReference type="Proteomes" id="UP000008063">
    <property type="component" value="Unassembled WGS sequence"/>
</dbReference>
<dbReference type="EMBL" id="GL945476">
    <property type="protein sequence ID" value="EGO02415.1"/>
    <property type="molecule type" value="Genomic_DNA"/>
</dbReference>
<dbReference type="STRING" id="936435.F8PLD3"/>
<dbReference type="OrthoDB" id="3200967at2759"/>
<reference evidence="3" key="1">
    <citation type="journal article" date="2011" name="Science">
        <title>The plant cell wall-decomposing machinery underlies the functional diversity of forest fungi.</title>
        <authorList>
            <person name="Eastwood D.C."/>
            <person name="Floudas D."/>
            <person name="Binder M."/>
            <person name="Majcherczyk A."/>
            <person name="Schneider P."/>
            <person name="Aerts A."/>
            <person name="Asiegbu F.O."/>
            <person name="Baker S.E."/>
            <person name="Barry K."/>
            <person name="Bendiksby M."/>
            <person name="Blumentritt M."/>
            <person name="Coutinho P.M."/>
            <person name="Cullen D."/>
            <person name="de Vries R.P."/>
            <person name="Gathman A."/>
            <person name="Goodell B."/>
            <person name="Henrissat B."/>
            <person name="Ihrmark K."/>
            <person name="Kauserud H."/>
            <person name="Kohler A."/>
            <person name="LaButti K."/>
            <person name="Lapidus A."/>
            <person name="Lavin J.L."/>
            <person name="Lee Y.-H."/>
            <person name="Lindquist E."/>
            <person name="Lilly W."/>
            <person name="Lucas S."/>
            <person name="Morin E."/>
            <person name="Murat C."/>
            <person name="Oguiza J.A."/>
            <person name="Park J."/>
            <person name="Pisabarro A.G."/>
            <person name="Riley R."/>
            <person name="Rosling A."/>
            <person name="Salamov A."/>
            <person name="Schmidt O."/>
            <person name="Schmutz J."/>
            <person name="Skrede I."/>
            <person name="Stenlid J."/>
            <person name="Wiebenga A."/>
            <person name="Xie X."/>
            <person name="Kuees U."/>
            <person name="Hibbett D.S."/>
            <person name="Hoffmeister D."/>
            <person name="Hoegberg N."/>
            <person name="Martin F."/>
            <person name="Grigoriev I.V."/>
            <person name="Watkinson S.C."/>
        </authorList>
    </citation>
    <scope>NUCLEOTIDE SEQUENCE [LARGE SCALE GENOMIC DNA]</scope>
    <source>
        <strain evidence="3">strain S7.3</strain>
    </source>
</reference>
<keyword evidence="3" id="KW-1185">Reference proteome</keyword>
<evidence type="ECO:0000313" key="2">
    <source>
        <dbReference type="EMBL" id="EGO02415.1"/>
    </source>
</evidence>
<dbReference type="InterPro" id="IPR041320">
    <property type="entry name" value="CxC1"/>
</dbReference>
<dbReference type="InParanoid" id="F8PLD3"/>
<organism evidence="3">
    <name type="scientific">Serpula lacrymans var. lacrymans (strain S7.3)</name>
    <name type="common">Dry rot fungus</name>
    <dbReference type="NCBI Taxonomy" id="936435"/>
    <lineage>
        <taxon>Eukaryota</taxon>
        <taxon>Fungi</taxon>
        <taxon>Dikarya</taxon>
        <taxon>Basidiomycota</taxon>
        <taxon>Agaricomycotina</taxon>
        <taxon>Agaricomycetes</taxon>
        <taxon>Agaricomycetidae</taxon>
        <taxon>Boletales</taxon>
        <taxon>Coniophorineae</taxon>
        <taxon>Serpulaceae</taxon>
        <taxon>Serpula</taxon>
    </lineage>
</organism>
<dbReference type="HOGENOM" id="CLU_004552_6_2_1"/>